<dbReference type="Proteomes" id="UP001140949">
    <property type="component" value="Unassembled WGS sequence"/>
</dbReference>
<dbReference type="PANTHER" id="PTHR34953">
    <property type="entry name" value="ALPHA/BETA HYDROLASE RELATED PROTEIN"/>
    <property type="match status" value="1"/>
</dbReference>
<evidence type="ECO:0008006" key="4">
    <source>
        <dbReference type="Google" id="ProtNLM"/>
    </source>
</evidence>
<keyword evidence="3" id="KW-1185">Reference proteome</keyword>
<comment type="caution">
    <text evidence="2">The sequence shown here is derived from an EMBL/GenBank/DDBJ whole genome shotgun (WGS) entry which is preliminary data.</text>
</comment>
<evidence type="ECO:0000313" key="2">
    <source>
        <dbReference type="EMBL" id="KAJ6829686.1"/>
    </source>
</evidence>
<evidence type="ECO:0000313" key="3">
    <source>
        <dbReference type="Proteomes" id="UP001140949"/>
    </source>
</evidence>
<feature type="transmembrane region" description="Helical" evidence="1">
    <location>
        <begin position="21"/>
        <end position="44"/>
    </location>
</feature>
<keyword evidence="1" id="KW-1133">Transmembrane helix</keyword>
<keyword evidence="1" id="KW-0472">Membrane</keyword>
<dbReference type="EMBL" id="JANAVB010018199">
    <property type="protein sequence ID" value="KAJ6829686.1"/>
    <property type="molecule type" value="Genomic_DNA"/>
</dbReference>
<feature type="transmembrane region" description="Helical" evidence="1">
    <location>
        <begin position="80"/>
        <end position="98"/>
    </location>
</feature>
<reference evidence="2" key="1">
    <citation type="journal article" date="2023" name="GigaByte">
        <title>Genome assembly of the bearded iris, Iris pallida Lam.</title>
        <authorList>
            <person name="Bruccoleri R.E."/>
            <person name="Oakeley E.J."/>
            <person name="Faust A.M.E."/>
            <person name="Altorfer M."/>
            <person name="Dessus-Babus S."/>
            <person name="Burckhardt D."/>
            <person name="Oertli M."/>
            <person name="Naumann U."/>
            <person name="Petersen F."/>
            <person name="Wong J."/>
        </authorList>
    </citation>
    <scope>NUCLEOTIDE SEQUENCE</scope>
    <source>
        <strain evidence="2">GSM-AAB239-AS_SAM_17_03QT</strain>
    </source>
</reference>
<protein>
    <recommendedName>
        <fullName evidence="4">MENTAL domain-containing protein</fullName>
    </recommendedName>
</protein>
<evidence type="ECO:0000256" key="1">
    <source>
        <dbReference type="SAM" id="Phobius"/>
    </source>
</evidence>
<feature type="transmembrane region" description="Helical" evidence="1">
    <location>
        <begin position="105"/>
        <end position="130"/>
    </location>
</feature>
<feature type="transmembrane region" description="Helical" evidence="1">
    <location>
        <begin position="150"/>
        <end position="171"/>
    </location>
</feature>
<dbReference type="PANTHER" id="PTHR34953:SF1">
    <property type="entry name" value="ALPHA_BETA HYDROLASE RELATED PROTEIN"/>
    <property type="match status" value="1"/>
</dbReference>
<accession>A0AAX6GLR7</accession>
<gene>
    <name evidence="2" type="ORF">M6B38_356650</name>
</gene>
<organism evidence="2 3">
    <name type="scientific">Iris pallida</name>
    <name type="common">Sweet iris</name>
    <dbReference type="NCBI Taxonomy" id="29817"/>
    <lineage>
        <taxon>Eukaryota</taxon>
        <taxon>Viridiplantae</taxon>
        <taxon>Streptophyta</taxon>
        <taxon>Embryophyta</taxon>
        <taxon>Tracheophyta</taxon>
        <taxon>Spermatophyta</taxon>
        <taxon>Magnoliopsida</taxon>
        <taxon>Liliopsida</taxon>
        <taxon>Asparagales</taxon>
        <taxon>Iridaceae</taxon>
        <taxon>Iridoideae</taxon>
        <taxon>Irideae</taxon>
        <taxon>Iris</taxon>
    </lineage>
</organism>
<dbReference type="AlphaFoldDB" id="A0AAX6GLR7"/>
<reference evidence="2" key="2">
    <citation type="submission" date="2023-04" db="EMBL/GenBank/DDBJ databases">
        <authorList>
            <person name="Bruccoleri R.E."/>
            <person name="Oakeley E.J."/>
            <person name="Faust A.-M."/>
            <person name="Dessus-Babus S."/>
            <person name="Altorfer M."/>
            <person name="Burckhardt D."/>
            <person name="Oertli M."/>
            <person name="Naumann U."/>
            <person name="Petersen F."/>
            <person name="Wong J."/>
        </authorList>
    </citation>
    <scope>NUCLEOTIDE SEQUENCE</scope>
    <source>
        <strain evidence="2">GSM-AAB239-AS_SAM_17_03QT</strain>
        <tissue evidence="2">Leaf</tissue>
    </source>
</reference>
<keyword evidence="1" id="KW-0812">Transmembrane</keyword>
<name>A0AAX6GLR7_IRIPA</name>
<sequence>MMGLYKELRPWSKLWRGAKTLFFLLNMLASLLLVCAPPLLIVLLDVLVPSATLLSSSSSSIPPISSQLKTYRFDTSLLDVPLVSIARSLLILCAYVIWEGRGPYLGIASACSFVSIGFVSAKAATMFGMGCTEAGGRGRHLLAIGVKEGAAIEALFLCSLGLAVAHVLVAYRTTCRERRKLLVYRIDIEAVKLKDIRL</sequence>
<proteinExistence type="predicted"/>